<evidence type="ECO:0000313" key="2">
    <source>
        <dbReference type="Proteomes" id="UP000237000"/>
    </source>
</evidence>
<reference evidence="2" key="1">
    <citation type="submission" date="2016-06" db="EMBL/GenBank/DDBJ databases">
        <title>Parallel loss of symbiosis genes in relatives of nitrogen-fixing non-legume Parasponia.</title>
        <authorList>
            <person name="Van Velzen R."/>
            <person name="Holmer R."/>
            <person name="Bu F."/>
            <person name="Rutten L."/>
            <person name="Van Zeijl A."/>
            <person name="Liu W."/>
            <person name="Santuari L."/>
            <person name="Cao Q."/>
            <person name="Sharma T."/>
            <person name="Shen D."/>
            <person name="Roswanjaya Y."/>
            <person name="Wardhani T."/>
            <person name="Kalhor M.S."/>
            <person name="Jansen J."/>
            <person name="Van den Hoogen J."/>
            <person name="Gungor B."/>
            <person name="Hartog M."/>
            <person name="Hontelez J."/>
            <person name="Verver J."/>
            <person name="Yang W.-C."/>
            <person name="Schijlen E."/>
            <person name="Repin R."/>
            <person name="Schilthuizen M."/>
            <person name="Schranz E."/>
            <person name="Heidstra R."/>
            <person name="Miyata K."/>
            <person name="Fedorova E."/>
            <person name="Kohlen W."/>
            <person name="Bisseling T."/>
            <person name="Smit S."/>
            <person name="Geurts R."/>
        </authorList>
    </citation>
    <scope>NUCLEOTIDE SEQUENCE [LARGE SCALE GENOMIC DNA]</scope>
    <source>
        <strain evidence="2">cv. RG33-2</strain>
    </source>
</reference>
<dbReference type="InParanoid" id="A0A2P5E6G9"/>
<dbReference type="AlphaFoldDB" id="A0A2P5E6G9"/>
<gene>
    <name evidence="1" type="ORF">TorRG33x02_230900</name>
</gene>
<protein>
    <submittedName>
        <fullName evidence="1">Uncharacterized protein</fullName>
    </submittedName>
</protein>
<dbReference type="Proteomes" id="UP000237000">
    <property type="component" value="Unassembled WGS sequence"/>
</dbReference>
<organism evidence="1 2">
    <name type="scientific">Trema orientale</name>
    <name type="common">Charcoal tree</name>
    <name type="synonym">Celtis orientalis</name>
    <dbReference type="NCBI Taxonomy" id="63057"/>
    <lineage>
        <taxon>Eukaryota</taxon>
        <taxon>Viridiplantae</taxon>
        <taxon>Streptophyta</taxon>
        <taxon>Embryophyta</taxon>
        <taxon>Tracheophyta</taxon>
        <taxon>Spermatophyta</taxon>
        <taxon>Magnoliopsida</taxon>
        <taxon>eudicotyledons</taxon>
        <taxon>Gunneridae</taxon>
        <taxon>Pentapetalae</taxon>
        <taxon>rosids</taxon>
        <taxon>fabids</taxon>
        <taxon>Rosales</taxon>
        <taxon>Cannabaceae</taxon>
        <taxon>Trema</taxon>
    </lineage>
</organism>
<evidence type="ECO:0000313" key="1">
    <source>
        <dbReference type="EMBL" id="PON81131.1"/>
    </source>
</evidence>
<name>A0A2P5E6G9_TREOI</name>
<keyword evidence="2" id="KW-1185">Reference proteome</keyword>
<accession>A0A2P5E6G9</accession>
<dbReference type="EMBL" id="JXTC01000224">
    <property type="protein sequence ID" value="PON81131.1"/>
    <property type="molecule type" value="Genomic_DNA"/>
</dbReference>
<sequence length="24" mass="2862">MDASMYCQRTTSVILSRMRLRKSK</sequence>
<comment type="caution">
    <text evidence="1">The sequence shown here is derived from an EMBL/GenBank/DDBJ whole genome shotgun (WGS) entry which is preliminary data.</text>
</comment>
<proteinExistence type="predicted"/>